<accession>A0A024TR40</accession>
<feature type="transmembrane region" description="Helical" evidence="1">
    <location>
        <begin position="89"/>
        <end position="112"/>
    </location>
</feature>
<proteinExistence type="predicted"/>
<feature type="transmembrane region" description="Helical" evidence="1">
    <location>
        <begin position="394"/>
        <end position="416"/>
    </location>
</feature>
<dbReference type="RefSeq" id="XP_008875412.1">
    <property type="nucleotide sequence ID" value="XM_008877190.1"/>
</dbReference>
<feature type="transmembrane region" description="Helical" evidence="1">
    <location>
        <begin position="282"/>
        <end position="301"/>
    </location>
</feature>
<protein>
    <submittedName>
        <fullName evidence="2">Uncharacterized protein</fullName>
    </submittedName>
</protein>
<dbReference type="AlphaFoldDB" id="A0A024TR40"/>
<evidence type="ECO:0000256" key="1">
    <source>
        <dbReference type="SAM" id="Phobius"/>
    </source>
</evidence>
<feature type="transmembrane region" description="Helical" evidence="1">
    <location>
        <begin position="252"/>
        <end position="270"/>
    </location>
</feature>
<gene>
    <name evidence="2" type="ORF">H310_10739</name>
</gene>
<dbReference type="EMBL" id="KI913978">
    <property type="protein sequence ID" value="ETV96101.1"/>
    <property type="molecule type" value="Genomic_DNA"/>
</dbReference>
<sequence length="476" mass="51064">MPSMRGSLAPTLVGSSLDEEDAAVCSFVRIQQSPCSQAMASLRDEVTAGVSDAASRSAAAGLHPAAVASWDQMRMLPVMYLSYLGTRTYMYANMIPIVAVLLLCGLSVDYFWMSSAILRHDTGIHGPDPAQPLCIQLTAAQLPCSPASWKSLARPVSLVVVVSIVMGCALAGAAATGLAVLIGRVDGYTHELIVLGGVTGVASGGAAMLCPSWRAAATLVVYALAFFMQSVNWVAFELEAVHHLFVVDNGELLAQAGVVVILVVLFERSTDPRRILLHIAQHVAGLLHLYGPCAVLGGYIACLHRRQAIAIFDAVVVTAWGVSVGAFCVYRFKITRALPGLRALHRIRVIPSLGPQSSPTLLGILGGGLTGVAAALVATLWLENLPLRSRSLLAVYTLVATVVAQYVHGWWTLLIHRANQASGRPRSRLTHAVEVLLPLVLCYYPYYSLHNPNEFVFTRNTLQADLHNKTASRRRC</sequence>
<organism evidence="2">
    <name type="scientific">Aphanomyces invadans</name>
    <dbReference type="NCBI Taxonomy" id="157072"/>
    <lineage>
        <taxon>Eukaryota</taxon>
        <taxon>Sar</taxon>
        <taxon>Stramenopiles</taxon>
        <taxon>Oomycota</taxon>
        <taxon>Saprolegniomycetes</taxon>
        <taxon>Saprolegniales</taxon>
        <taxon>Verrucalvaceae</taxon>
        <taxon>Aphanomyces</taxon>
    </lineage>
</organism>
<feature type="transmembrane region" description="Helical" evidence="1">
    <location>
        <begin position="361"/>
        <end position="382"/>
    </location>
</feature>
<feature type="transmembrane region" description="Helical" evidence="1">
    <location>
        <begin position="158"/>
        <end position="182"/>
    </location>
</feature>
<feature type="transmembrane region" description="Helical" evidence="1">
    <location>
        <begin position="188"/>
        <end position="209"/>
    </location>
</feature>
<feature type="transmembrane region" description="Helical" evidence="1">
    <location>
        <begin position="216"/>
        <end position="236"/>
    </location>
</feature>
<reference evidence="2" key="1">
    <citation type="submission" date="2013-12" db="EMBL/GenBank/DDBJ databases">
        <title>The Genome Sequence of Aphanomyces invadans NJM9701.</title>
        <authorList>
            <consortium name="The Broad Institute Genomics Platform"/>
            <person name="Russ C."/>
            <person name="Tyler B."/>
            <person name="van West P."/>
            <person name="Dieguez-Uribeondo J."/>
            <person name="Young S.K."/>
            <person name="Zeng Q."/>
            <person name="Gargeya S."/>
            <person name="Fitzgerald M."/>
            <person name="Abouelleil A."/>
            <person name="Alvarado L."/>
            <person name="Chapman S.B."/>
            <person name="Gainer-Dewar J."/>
            <person name="Goldberg J."/>
            <person name="Griggs A."/>
            <person name="Gujja S."/>
            <person name="Hansen M."/>
            <person name="Howarth C."/>
            <person name="Imamovic A."/>
            <person name="Ireland A."/>
            <person name="Larimer J."/>
            <person name="McCowan C."/>
            <person name="Murphy C."/>
            <person name="Pearson M."/>
            <person name="Poon T.W."/>
            <person name="Priest M."/>
            <person name="Roberts A."/>
            <person name="Saif S."/>
            <person name="Shea T."/>
            <person name="Sykes S."/>
            <person name="Wortman J."/>
            <person name="Nusbaum C."/>
            <person name="Birren B."/>
        </authorList>
    </citation>
    <scope>NUCLEOTIDE SEQUENCE [LARGE SCALE GENOMIC DNA]</scope>
    <source>
        <strain evidence="2">NJM9701</strain>
    </source>
</reference>
<feature type="transmembrane region" description="Helical" evidence="1">
    <location>
        <begin position="428"/>
        <end position="447"/>
    </location>
</feature>
<dbReference type="GeneID" id="20087789"/>
<dbReference type="VEuPathDB" id="FungiDB:H310_10739"/>
<keyword evidence="1" id="KW-0472">Membrane</keyword>
<keyword evidence="1" id="KW-0812">Transmembrane</keyword>
<keyword evidence="1" id="KW-1133">Transmembrane helix</keyword>
<dbReference type="STRING" id="157072.A0A024TR40"/>
<feature type="transmembrane region" description="Helical" evidence="1">
    <location>
        <begin position="307"/>
        <end position="332"/>
    </location>
</feature>
<evidence type="ECO:0000313" key="2">
    <source>
        <dbReference type="EMBL" id="ETV96101.1"/>
    </source>
</evidence>
<name>A0A024TR40_9STRA</name>